<gene>
    <name evidence="1" type="ORF">TU35_009945</name>
</gene>
<protein>
    <submittedName>
        <fullName evidence="1">PQQ-binding-like beta-propeller repeat protein</fullName>
    </submittedName>
</protein>
<organism evidence="1 2">
    <name type="scientific">Thermoproteus sp. AZ2</name>
    <dbReference type="NCBI Taxonomy" id="1609232"/>
    <lineage>
        <taxon>Archaea</taxon>
        <taxon>Thermoproteota</taxon>
        <taxon>Thermoprotei</taxon>
        <taxon>Thermoproteales</taxon>
        <taxon>Thermoproteaceae</taxon>
        <taxon>Thermoproteus</taxon>
    </lineage>
</organism>
<comment type="caution">
    <text evidence="1">The sequence shown here is derived from an EMBL/GenBank/DDBJ whole genome shotgun (WGS) entry which is preliminary data.</text>
</comment>
<dbReference type="EMBL" id="JZWT02000045">
    <property type="protein sequence ID" value="MFB6491531.1"/>
    <property type="molecule type" value="Genomic_DNA"/>
</dbReference>
<accession>A0ACC6V3J6</accession>
<name>A0ACC6V3J6_9CREN</name>
<sequence length="765" mass="80555">MRAALLAALLLALAAAAELVGTPSLDIAYWATLSQVSAASPSGTWWSIPAQYPLIASDPLGRCVAVADRPYLLAASINSTAGTVSVKYAYVSIIALYESNGYLLYAKAFNDTAVTAIATDCEATAVGAMDGRVYVLPANETYALGSPITALAVANGTVYAGTEDGRLYEISQAGPQLLAAHPGYVFKIAATARGIYAFWLSEGPEVYVYPLDITIAPSAVKAFSTEGAVAAVSASADGSTLAVGIYDQLYVYRGGRLWYTASLASAPLSIALSANGSIAVVGTRDGHVLVFWNGEEAAQWNAGAPVTSLAASYTGTAIAYEAAASRIGWVDLAPLRITLRGPPQCSEVPITISAGGANYTYAAANGSTLLAPVGPVTIYPSPVAYGDYRCAPLQPNYTAVVPGTAALEYGIQYRISKSEMVSGPDWAYGPATFYAPPVLPAQVIGTSPVNATYVLAEWLVNNTPMFPTPSLTLYIDGPTTVQALYKAVAPDVIPVGQGVEQRLVSISPSGLVAAPVPVSAIYETYYLVETAPPGAVNGTTQLWAPEGSTVEFTAPAVIDLGNGTRLVFKGWSNGQTGNFTTVVTGPMSVKPIYAKEYLVDVSALNNETEIWAEPNSTVYISAPPMVTNGTVRYVFEGWSINGVTINLTSTTLVVEVTGPITAVAQYVREYLVEFYSEYGQPQPASAWAAEGQPVYATVSPELVWKYAFYRFAGWEGPDGQLYQPPVPAMPGRFTAVWAIDIPRTAALYGSIAAVIGLALYIKRRR</sequence>
<evidence type="ECO:0000313" key="1">
    <source>
        <dbReference type="EMBL" id="MFB6491531.1"/>
    </source>
</evidence>
<proteinExistence type="predicted"/>
<dbReference type="Proteomes" id="UP000033636">
    <property type="component" value="Unassembled WGS sequence"/>
</dbReference>
<evidence type="ECO:0000313" key="2">
    <source>
        <dbReference type="Proteomes" id="UP000033636"/>
    </source>
</evidence>
<reference evidence="1" key="1">
    <citation type="submission" date="2024-07" db="EMBL/GenBank/DDBJ databases">
        <title>Metagenome and Metagenome-Assembled Genomes of Archaea from a hot spring from the geothermal field of Los Azufres, Mexico.</title>
        <authorList>
            <person name="Marin-Paredes R."/>
            <person name="Martinez-Romero E."/>
            <person name="Servin-Garciduenas L.E."/>
        </authorList>
    </citation>
    <scope>NUCLEOTIDE SEQUENCE</scope>
</reference>